<evidence type="ECO:0000313" key="2">
    <source>
        <dbReference type="EMBL" id="MBW93204.1"/>
    </source>
</evidence>
<dbReference type="AlphaFoldDB" id="A0A2P2JIE4"/>
<keyword evidence="1" id="KW-0472">Membrane</keyword>
<accession>A0A2P2JIE4</accession>
<keyword evidence="1" id="KW-0812">Transmembrane</keyword>
<proteinExistence type="predicted"/>
<protein>
    <submittedName>
        <fullName evidence="2">Uncharacterized protein</fullName>
    </submittedName>
</protein>
<keyword evidence="1" id="KW-1133">Transmembrane helix</keyword>
<feature type="transmembrane region" description="Helical" evidence="1">
    <location>
        <begin position="44"/>
        <end position="62"/>
    </location>
</feature>
<dbReference type="EMBL" id="GGEC01012721">
    <property type="protein sequence ID" value="MBW93204.1"/>
    <property type="molecule type" value="Transcribed_RNA"/>
</dbReference>
<reference evidence="2" key="1">
    <citation type="submission" date="2018-02" db="EMBL/GenBank/DDBJ databases">
        <title>Rhizophora mucronata_Transcriptome.</title>
        <authorList>
            <person name="Meera S.P."/>
            <person name="Sreeshan A."/>
            <person name="Augustine A."/>
        </authorList>
    </citation>
    <scope>NUCLEOTIDE SEQUENCE</scope>
    <source>
        <tissue evidence="2">Leaf</tissue>
    </source>
</reference>
<evidence type="ECO:0000256" key="1">
    <source>
        <dbReference type="SAM" id="Phobius"/>
    </source>
</evidence>
<sequence>MFCLIIVLSFNYVLFLILILSISVVSVTQPFFKKQNYLKQCTVLLFSLLPVGFFFFFVWILFGS</sequence>
<organism evidence="2">
    <name type="scientific">Rhizophora mucronata</name>
    <name type="common">Asiatic mangrove</name>
    <dbReference type="NCBI Taxonomy" id="61149"/>
    <lineage>
        <taxon>Eukaryota</taxon>
        <taxon>Viridiplantae</taxon>
        <taxon>Streptophyta</taxon>
        <taxon>Embryophyta</taxon>
        <taxon>Tracheophyta</taxon>
        <taxon>Spermatophyta</taxon>
        <taxon>Magnoliopsida</taxon>
        <taxon>eudicotyledons</taxon>
        <taxon>Gunneridae</taxon>
        <taxon>Pentapetalae</taxon>
        <taxon>rosids</taxon>
        <taxon>fabids</taxon>
        <taxon>Malpighiales</taxon>
        <taxon>Rhizophoraceae</taxon>
        <taxon>Rhizophora</taxon>
    </lineage>
</organism>
<feature type="transmembrane region" description="Helical" evidence="1">
    <location>
        <begin position="12"/>
        <end position="32"/>
    </location>
</feature>
<name>A0A2P2JIE4_RHIMU</name>